<dbReference type="EMBL" id="CH476745">
    <property type="protein sequence ID" value="EIE89972.1"/>
    <property type="molecule type" value="Genomic_DNA"/>
</dbReference>
<dbReference type="Pfam" id="PF21636">
    <property type="entry name" value="PPP1R21_C"/>
    <property type="match status" value="1"/>
</dbReference>
<feature type="domain" description="Protein phosphatase 1 regulatory subunit 21 C-terminal" evidence="3">
    <location>
        <begin position="188"/>
        <end position="291"/>
    </location>
</feature>
<dbReference type="VEuPathDB" id="FungiDB:RO3G_14683"/>
<keyword evidence="5" id="KW-1185">Reference proteome</keyword>
<name>I1CNE2_RHIO9</name>
<dbReference type="STRING" id="246409.I1CNE2"/>
<evidence type="ECO:0000256" key="1">
    <source>
        <dbReference type="SAM" id="Coils"/>
    </source>
</evidence>
<dbReference type="InParanoid" id="I1CNE2"/>
<dbReference type="RefSeq" id="XP_067525368.1">
    <property type="nucleotide sequence ID" value="XM_067669267.1"/>
</dbReference>
<dbReference type="Proteomes" id="UP000009138">
    <property type="component" value="Unassembled WGS sequence"/>
</dbReference>
<dbReference type="GeneID" id="93621648"/>
<dbReference type="InterPro" id="IPR040024">
    <property type="entry name" value="PPP1R21"/>
</dbReference>
<sequence>MTSLPHGVAEKLKISHETWREEFVKVSTELQEKKKELDEFLERARQGQDDASLFATQIKEIYDKNDQEIKQLDEKHKEKRNQANARYEEQLKEYLATKEDSMNKIQQLEMLNDALKKENTKLEQEIDQIHTTKPLKVDNETQTDAVIEKEENMENVVYPKEEQEEDEEAFVYTGVDAQPSAVKQEEKKEEKKEKGGDNEENVQMLKLFYEQKIKNMTEKLQKTDSKVVIFAEMYKKSKEKLASEEKDKQMMMSEIERLNNEVKRIQDVLTTEESNHLKQINLMTEYIASMQK</sequence>
<dbReference type="OMA" id="DNERWGN"/>
<protein>
    <recommendedName>
        <fullName evidence="3">Protein phosphatase 1 regulatory subunit 21 C-terminal domain-containing protein</fullName>
    </recommendedName>
</protein>
<dbReference type="GO" id="GO:0016020">
    <property type="term" value="C:membrane"/>
    <property type="evidence" value="ECO:0007669"/>
    <property type="project" value="TreeGrafter"/>
</dbReference>
<organism evidence="4 5">
    <name type="scientific">Rhizopus delemar (strain RA 99-880 / ATCC MYA-4621 / FGSC 9543 / NRRL 43880)</name>
    <name type="common">Mucormycosis agent</name>
    <name type="synonym">Rhizopus arrhizus var. delemar</name>
    <dbReference type="NCBI Taxonomy" id="246409"/>
    <lineage>
        <taxon>Eukaryota</taxon>
        <taxon>Fungi</taxon>
        <taxon>Fungi incertae sedis</taxon>
        <taxon>Mucoromycota</taxon>
        <taxon>Mucoromycotina</taxon>
        <taxon>Mucoromycetes</taxon>
        <taxon>Mucorales</taxon>
        <taxon>Mucorineae</taxon>
        <taxon>Rhizopodaceae</taxon>
        <taxon>Rhizopus</taxon>
    </lineage>
</organism>
<evidence type="ECO:0000259" key="3">
    <source>
        <dbReference type="Pfam" id="PF21636"/>
    </source>
</evidence>
<dbReference type="PANTHER" id="PTHR21448">
    <property type="entry name" value="SMOOTH MUSCLE MYOSIN HEAVY CHAIN-RELATED"/>
    <property type="match status" value="1"/>
</dbReference>
<feature type="region of interest" description="Disordered" evidence="2">
    <location>
        <begin position="133"/>
        <end position="199"/>
    </location>
</feature>
<evidence type="ECO:0000256" key="2">
    <source>
        <dbReference type="SAM" id="MobiDB-lite"/>
    </source>
</evidence>
<evidence type="ECO:0000313" key="4">
    <source>
        <dbReference type="EMBL" id="EIE89972.1"/>
    </source>
</evidence>
<dbReference type="OrthoDB" id="5566667at2759"/>
<dbReference type="PANTHER" id="PTHR21448:SF0">
    <property type="entry name" value="PROTEIN PHOSPHATASE 1 REGULATORY SUBUNIT 21"/>
    <property type="match status" value="1"/>
</dbReference>
<keyword evidence="1" id="KW-0175">Coiled coil</keyword>
<feature type="coiled-coil region" evidence="1">
    <location>
        <begin position="23"/>
        <end position="132"/>
    </location>
</feature>
<dbReference type="GO" id="GO:0005769">
    <property type="term" value="C:early endosome"/>
    <property type="evidence" value="ECO:0007669"/>
    <property type="project" value="TreeGrafter"/>
</dbReference>
<proteinExistence type="predicted"/>
<feature type="compositionally biased region" description="Basic and acidic residues" evidence="2">
    <location>
        <begin position="183"/>
        <end position="197"/>
    </location>
</feature>
<dbReference type="InterPro" id="IPR049372">
    <property type="entry name" value="PPP1R21_C"/>
</dbReference>
<reference evidence="4 5" key="1">
    <citation type="journal article" date="2009" name="PLoS Genet.">
        <title>Genomic analysis of the basal lineage fungus Rhizopus oryzae reveals a whole-genome duplication.</title>
        <authorList>
            <person name="Ma L.-J."/>
            <person name="Ibrahim A.S."/>
            <person name="Skory C."/>
            <person name="Grabherr M.G."/>
            <person name="Burger G."/>
            <person name="Butler M."/>
            <person name="Elias M."/>
            <person name="Idnurm A."/>
            <person name="Lang B.F."/>
            <person name="Sone T."/>
            <person name="Abe A."/>
            <person name="Calvo S.E."/>
            <person name="Corrochano L.M."/>
            <person name="Engels R."/>
            <person name="Fu J."/>
            <person name="Hansberg W."/>
            <person name="Kim J.-M."/>
            <person name="Kodira C.D."/>
            <person name="Koehrsen M.J."/>
            <person name="Liu B."/>
            <person name="Miranda-Saavedra D."/>
            <person name="O'Leary S."/>
            <person name="Ortiz-Castellanos L."/>
            <person name="Poulter R."/>
            <person name="Rodriguez-Romero J."/>
            <person name="Ruiz-Herrera J."/>
            <person name="Shen Y.-Q."/>
            <person name="Zeng Q."/>
            <person name="Galagan J."/>
            <person name="Birren B.W."/>
            <person name="Cuomo C.A."/>
            <person name="Wickes B.L."/>
        </authorList>
    </citation>
    <scope>NUCLEOTIDE SEQUENCE [LARGE SCALE GENOMIC DNA]</scope>
    <source>
        <strain evidence="5">RA 99-880 / ATCC MYA-4621 / FGSC 9543 / NRRL 43880</strain>
    </source>
</reference>
<accession>I1CNE2</accession>
<feature type="coiled-coil region" evidence="1">
    <location>
        <begin position="206"/>
        <end position="275"/>
    </location>
</feature>
<dbReference type="AlphaFoldDB" id="I1CNE2"/>
<gene>
    <name evidence="4" type="ORF">RO3G_14683</name>
</gene>
<evidence type="ECO:0000313" key="5">
    <source>
        <dbReference type="Proteomes" id="UP000009138"/>
    </source>
</evidence>